<feature type="signal peptide" evidence="3">
    <location>
        <begin position="1"/>
        <end position="20"/>
    </location>
</feature>
<name>A0A3P1TD83_9ACTN</name>
<dbReference type="InterPro" id="IPR050490">
    <property type="entry name" value="Bact_solute-bd_prot1"/>
</dbReference>
<dbReference type="EMBL" id="RQZG01000001">
    <property type="protein sequence ID" value="RRD07399.1"/>
    <property type="molecule type" value="Genomic_DNA"/>
</dbReference>
<dbReference type="PANTHER" id="PTHR43649">
    <property type="entry name" value="ARABINOSE-BINDING PROTEIN-RELATED"/>
    <property type="match status" value="1"/>
</dbReference>
<feature type="chain" id="PRO_5038546788" evidence="3">
    <location>
        <begin position="21"/>
        <end position="453"/>
    </location>
</feature>
<dbReference type="Gene3D" id="3.40.190.10">
    <property type="entry name" value="Periplasmic binding protein-like II"/>
    <property type="match status" value="2"/>
</dbReference>
<protein>
    <submittedName>
        <fullName evidence="4">Carbohydrate ABC transporter substrate-binding protein</fullName>
    </submittedName>
</protein>
<evidence type="ECO:0000313" key="4">
    <source>
        <dbReference type="EMBL" id="RRD07399.1"/>
    </source>
</evidence>
<dbReference type="PANTHER" id="PTHR43649:SF29">
    <property type="entry name" value="OSMOPROTECTIVE COMPOUNDS-BINDING PROTEIN GGTB"/>
    <property type="match status" value="1"/>
</dbReference>
<keyword evidence="2" id="KW-0813">Transport</keyword>
<dbReference type="Pfam" id="PF01547">
    <property type="entry name" value="SBP_bac_1"/>
    <property type="match status" value="1"/>
</dbReference>
<evidence type="ECO:0000313" key="5">
    <source>
        <dbReference type="Proteomes" id="UP000280819"/>
    </source>
</evidence>
<proteinExistence type="inferred from homology"/>
<reference evidence="4 5" key="1">
    <citation type="submission" date="2018-11" db="EMBL/GenBank/DDBJ databases">
        <title>Genomes From Bacteria Associated with the Canine Oral Cavity: a Test Case for Automated Genome-Based Taxonomic Assignment.</title>
        <authorList>
            <person name="Coil D.A."/>
            <person name="Jospin G."/>
            <person name="Darling A.E."/>
            <person name="Wallis C."/>
            <person name="Davis I.J."/>
            <person name="Harris S."/>
            <person name="Eisen J.A."/>
            <person name="Holcombe L.J."/>
            <person name="O'Flynn C."/>
        </authorList>
    </citation>
    <scope>NUCLEOTIDE SEQUENCE [LARGE SCALE GENOMIC DNA]</scope>
    <source>
        <strain evidence="4 5">OH887_COT-365</strain>
    </source>
</reference>
<comment type="caution">
    <text evidence="4">The sequence shown here is derived from an EMBL/GenBank/DDBJ whole genome shotgun (WGS) entry which is preliminary data.</text>
</comment>
<dbReference type="InterPro" id="IPR006059">
    <property type="entry name" value="SBP"/>
</dbReference>
<comment type="similarity">
    <text evidence="1">Belongs to the bacterial solute-binding protein 1 family.</text>
</comment>
<gene>
    <name evidence="4" type="ORF">EII34_00185</name>
</gene>
<evidence type="ECO:0000256" key="1">
    <source>
        <dbReference type="ARBA" id="ARBA00008520"/>
    </source>
</evidence>
<dbReference type="SUPFAM" id="SSF53850">
    <property type="entry name" value="Periplasmic binding protein-like II"/>
    <property type="match status" value="1"/>
</dbReference>
<evidence type="ECO:0000256" key="3">
    <source>
        <dbReference type="SAM" id="SignalP"/>
    </source>
</evidence>
<evidence type="ECO:0000256" key="2">
    <source>
        <dbReference type="ARBA" id="ARBA00022448"/>
    </source>
</evidence>
<sequence length="453" mass="48985">MVAIALVAACLTTMSACVPGNDGPAPSPGSTTTSTPVECLGYEEYGDLTGKAVTVYTPIVAPEDQPHIDSFTTFEKCTGAKINYEGSREFETQLPVKIEAGSPPDIAYLPQPGLLNTLVRRFPGKVMEVTGPALVNVEQNYTATWLEHGSVDGRLYAVPVGASAKSLVWYSPRQFTANGYEVPATWDELVSLTERIAAEHPEAKPWCVGLESGGSTGWPATDWLEDMMLRTVTPAEYDSWVAHEMPFDDPRVVAALDRVATILKNPAHVNGGHGNVKSAADVPFVDAGLPVLEGTCFMHRQASFYQANWPSGTRIAEDGDVFAFRLPGQDVEPGPVLSGGEFAAAFSDREEVRAFQTYLTSPEWSNEKARVTPAGWVSTNRHLDPENLSSPIDRLAFELLTDENTVIRFDGSDLMPSTVGAGTFPKGMSNWIALDRSSVEVLAEIEASWPRTG</sequence>
<accession>A0A3P1TD83</accession>
<keyword evidence="3" id="KW-0732">Signal</keyword>
<organism evidence="4 5">
    <name type="scientific">Arachnia propionica</name>
    <dbReference type="NCBI Taxonomy" id="1750"/>
    <lineage>
        <taxon>Bacteria</taxon>
        <taxon>Bacillati</taxon>
        <taxon>Actinomycetota</taxon>
        <taxon>Actinomycetes</taxon>
        <taxon>Propionibacteriales</taxon>
        <taxon>Propionibacteriaceae</taxon>
        <taxon>Arachnia</taxon>
    </lineage>
</organism>
<dbReference type="AlphaFoldDB" id="A0A3P1TD83"/>
<dbReference type="OrthoDB" id="8663148at2"/>
<dbReference type="Proteomes" id="UP000280819">
    <property type="component" value="Unassembled WGS sequence"/>
</dbReference>